<dbReference type="Proteomes" id="UP001592581">
    <property type="component" value="Unassembled WGS sequence"/>
</dbReference>
<accession>A0ABV6XXR2</accession>
<feature type="compositionally biased region" description="Basic and acidic residues" evidence="1">
    <location>
        <begin position="880"/>
        <end position="892"/>
    </location>
</feature>
<dbReference type="SMART" id="SM00567">
    <property type="entry name" value="EZ_HEAT"/>
    <property type="match status" value="6"/>
</dbReference>
<dbReference type="EMBL" id="JBEUKS010000015">
    <property type="protein sequence ID" value="MFC1443065.1"/>
    <property type="molecule type" value="Genomic_DNA"/>
</dbReference>
<proteinExistence type="predicted"/>
<dbReference type="PANTHER" id="PTHR46844:SF1">
    <property type="entry name" value="SLR5058 PROTEIN"/>
    <property type="match status" value="1"/>
</dbReference>
<dbReference type="InterPro" id="IPR004155">
    <property type="entry name" value="PBS_lyase_HEAT"/>
</dbReference>
<keyword evidence="3" id="KW-1185">Reference proteome</keyword>
<reference evidence="2 3" key="1">
    <citation type="submission" date="2024-06" db="EMBL/GenBank/DDBJ databases">
        <authorList>
            <person name="Lee S.D."/>
        </authorList>
    </citation>
    <scope>NUCLEOTIDE SEQUENCE [LARGE SCALE GENOMIC DNA]</scope>
    <source>
        <strain evidence="2 3">N1-10</strain>
    </source>
</reference>
<sequence>MNNKTNPSAGRQVLRAALRDLEDAALAGKSRTEAIHEANRRLAQAGLATLGPTTVGNWFEKGSPAKDFQSLWTLVQVLLEWSPQPSPRTAEGPARSQATRALWKKYWELAKTAAPRTASSATASSATAPLVTAYLAAARDVARQHPYPGLLSTSGLPTLADVYVRQQACSPAADHRDRRRPGNTTARVNQADPAVPATEVFREDQAVCVLLGGPGGGKSTLLRAQLADCADSWLAGRTATTIPVMVSAAALTGTDPLPAALARTVTGDLRRVGLLEVLPADFFRLPPRSGVSWLVLVDGLDEIPDADTRSAVVTMLVGAAANGKGLYRFVVATRPLPASELTALGRHVPRYELQPFSREDLHTYATRWFQGLEDPGHHVTAFMTGLGRSRLEVLARTPLMAFMLCQLYTADPARPMPDGRTGAYQSFAELIYEQNTHKNIKNTHDEAIRRLKDRHQISKDNQAAEQAALQVRDHLPELIDHLAYERINAGTAHAIEILASHLHASRPPKVNAHLWESFLSDLLRPTGIVAQHADDFDFLHQTLLEFHAARHATRDEQSRAQLLQELIASAGIPTGRRRKAPDLDDSYLGFLLDGLLAPQDRIATETIRYVEELTAAGGERACRFLTTQVNLRTSLPAHLAAAHLARDAADTTLNDYFRVRAAEALAQVDRKAGAAHLARLPGDTTLYHDARVQAAEALAQVDREAGAAHLARLADDTTLYHGYRVQAAEALARVDREAGAAQLARVNREASAAQLNRLAGGTTVYHDFRVQAAEALARVDSEAGAAQLIRLADDTALYHGYRLRAAEALARVDKEAGAAHLARLASDITLDSGDRAWAAETLIRVDKEASLVLLGRLADDTTLDTGDRAWAAKTLNQVDKSGRSPWRSDRPSGHPGGTARRSRP</sequence>
<evidence type="ECO:0000313" key="3">
    <source>
        <dbReference type="Proteomes" id="UP001592581"/>
    </source>
</evidence>
<organism evidence="2 3">
    <name type="scientific">Streptacidiphilus jeojiensis</name>
    <dbReference type="NCBI Taxonomy" id="3229225"/>
    <lineage>
        <taxon>Bacteria</taxon>
        <taxon>Bacillati</taxon>
        <taxon>Actinomycetota</taxon>
        <taxon>Actinomycetes</taxon>
        <taxon>Kitasatosporales</taxon>
        <taxon>Streptomycetaceae</taxon>
        <taxon>Streptacidiphilus</taxon>
    </lineage>
</organism>
<feature type="region of interest" description="Disordered" evidence="1">
    <location>
        <begin position="170"/>
        <end position="191"/>
    </location>
</feature>
<name>A0ABV6XXR2_9ACTN</name>
<comment type="caution">
    <text evidence="2">The sequence shown here is derived from an EMBL/GenBank/DDBJ whole genome shotgun (WGS) entry which is preliminary data.</text>
</comment>
<dbReference type="RefSeq" id="WP_380568114.1">
    <property type="nucleotide sequence ID" value="NZ_JBEUKS010000015.1"/>
</dbReference>
<gene>
    <name evidence="2" type="ORF">ABUW04_32975</name>
</gene>
<evidence type="ECO:0000256" key="1">
    <source>
        <dbReference type="SAM" id="MobiDB-lite"/>
    </source>
</evidence>
<dbReference type="Gene3D" id="3.40.50.300">
    <property type="entry name" value="P-loop containing nucleotide triphosphate hydrolases"/>
    <property type="match status" value="1"/>
</dbReference>
<feature type="region of interest" description="Disordered" evidence="1">
    <location>
        <begin position="879"/>
        <end position="904"/>
    </location>
</feature>
<evidence type="ECO:0008006" key="4">
    <source>
        <dbReference type="Google" id="ProtNLM"/>
    </source>
</evidence>
<evidence type="ECO:0000313" key="2">
    <source>
        <dbReference type="EMBL" id="MFC1443065.1"/>
    </source>
</evidence>
<protein>
    <recommendedName>
        <fullName evidence="4">NACHT domain-containing protein</fullName>
    </recommendedName>
</protein>
<dbReference type="SUPFAM" id="SSF52540">
    <property type="entry name" value="P-loop containing nucleoside triphosphate hydrolases"/>
    <property type="match status" value="1"/>
</dbReference>
<dbReference type="InterPro" id="IPR027417">
    <property type="entry name" value="P-loop_NTPase"/>
</dbReference>
<dbReference type="PANTHER" id="PTHR46844">
    <property type="entry name" value="SLR5058 PROTEIN"/>
    <property type="match status" value="1"/>
</dbReference>